<dbReference type="GO" id="GO:0005829">
    <property type="term" value="C:cytosol"/>
    <property type="evidence" value="ECO:0007669"/>
    <property type="project" value="TreeGrafter"/>
</dbReference>
<dbReference type="STRING" id="314285.KT71_15836"/>
<dbReference type="SUPFAM" id="SSF51338">
    <property type="entry name" value="Composite domain of metallo-dependent hydrolases"/>
    <property type="match status" value="1"/>
</dbReference>
<dbReference type="Proteomes" id="UP000019205">
    <property type="component" value="Chromosome"/>
</dbReference>
<evidence type="ECO:0000256" key="2">
    <source>
        <dbReference type="ARBA" id="ARBA00006745"/>
    </source>
</evidence>
<dbReference type="PANTHER" id="PTHR11271">
    <property type="entry name" value="GUANINE DEAMINASE"/>
    <property type="match status" value="1"/>
</dbReference>
<dbReference type="AlphaFoldDB" id="A4A382"/>
<dbReference type="eggNOG" id="COG0402">
    <property type="taxonomic scope" value="Bacteria"/>
</dbReference>
<evidence type="ECO:0000256" key="1">
    <source>
        <dbReference type="ARBA" id="ARBA00004984"/>
    </source>
</evidence>
<evidence type="ECO:0000256" key="7">
    <source>
        <dbReference type="NCBIfam" id="TIGR02967"/>
    </source>
</evidence>
<feature type="domain" description="Amidohydrolase-related" evidence="10">
    <location>
        <begin position="67"/>
        <end position="426"/>
    </location>
</feature>
<evidence type="ECO:0000256" key="9">
    <source>
        <dbReference type="SAM" id="MobiDB-lite"/>
    </source>
</evidence>
<gene>
    <name evidence="11" type="ORF">KT71_15836</name>
</gene>
<protein>
    <recommendedName>
        <fullName evidence="3 7">Guanine deaminase</fullName>
        <shortName evidence="8">Guanase</shortName>
        <ecNumber evidence="3 7">3.5.4.3</ecNumber>
    </recommendedName>
    <alternativeName>
        <fullName evidence="8">Guanine aminohydrolase</fullName>
    </alternativeName>
</protein>
<evidence type="ECO:0000256" key="6">
    <source>
        <dbReference type="ARBA" id="ARBA00022833"/>
    </source>
</evidence>
<dbReference type="InterPro" id="IPR051607">
    <property type="entry name" value="Metallo-dep_hydrolases"/>
</dbReference>
<dbReference type="InterPro" id="IPR032466">
    <property type="entry name" value="Metal_Hydrolase"/>
</dbReference>
<dbReference type="GO" id="GO:0008270">
    <property type="term" value="F:zinc ion binding"/>
    <property type="evidence" value="ECO:0007669"/>
    <property type="project" value="UniProtKB-UniRule"/>
</dbReference>
<comment type="catalytic activity">
    <reaction evidence="8">
        <text>guanine + H2O + H(+) = xanthine + NH4(+)</text>
        <dbReference type="Rhea" id="RHEA:14665"/>
        <dbReference type="ChEBI" id="CHEBI:15377"/>
        <dbReference type="ChEBI" id="CHEBI:15378"/>
        <dbReference type="ChEBI" id="CHEBI:16235"/>
        <dbReference type="ChEBI" id="CHEBI:17712"/>
        <dbReference type="ChEBI" id="CHEBI:28938"/>
        <dbReference type="EC" id="3.5.4.3"/>
    </reaction>
</comment>
<evidence type="ECO:0000313" key="11">
    <source>
        <dbReference type="EMBL" id="EAQ99155.1"/>
    </source>
</evidence>
<comment type="function">
    <text evidence="8">Catalyzes the hydrolytic deamination of guanine, producing xanthine and ammonia.</text>
</comment>
<comment type="caution">
    <text evidence="11">The sequence shown here is derived from an EMBL/GenBank/DDBJ whole genome shotgun (WGS) entry which is preliminary data.</text>
</comment>
<feature type="region of interest" description="Disordered" evidence="9">
    <location>
        <begin position="441"/>
        <end position="462"/>
    </location>
</feature>
<reference evidence="11 12" key="1">
    <citation type="journal article" date="2007" name="Proc. Natl. Acad. Sci. U.S.A.">
        <title>Characterization of a marine gammaproteobacterium capable of aerobic anoxygenic photosynthesis.</title>
        <authorList>
            <person name="Fuchs B.M."/>
            <person name="Spring S."/>
            <person name="Teeling H."/>
            <person name="Quast C."/>
            <person name="Wulf J."/>
            <person name="Schattenhofer M."/>
            <person name="Yan S."/>
            <person name="Ferriera S."/>
            <person name="Johnson J."/>
            <person name="Glockner F.O."/>
            <person name="Amann R."/>
        </authorList>
    </citation>
    <scope>NUCLEOTIDE SEQUENCE [LARGE SCALE GENOMIC DNA]</scope>
    <source>
        <strain evidence="11">KT71</strain>
    </source>
</reference>
<dbReference type="Gene3D" id="3.20.20.140">
    <property type="entry name" value="Metal-dependent hydrolases"/>
    <property type="match status" value="1"/>
</dbReference>
<dbReference type="NCBIfam" id="TIGR02967">
    <property type="entry name" value="guan_deamin"/>
    <property type="match status" value="1"/>
</dbReference>
<dbReference type="EC" id="3.5.4.3" evidence="3 7"/>
<evidence type="ECO:0000256" key="5">
    <source>
        <dbReference type="ARBA" id="ARBA00022801"/>
    </source>
</evidence>
<name>A4A382_9GAMM</name>
<dbReference type="RefSeq" id="WP_008295601.1">
    <property type="nucleotide sequence ID" value="NZ_CM002299.1"/>
</dbReference>
<keyword evidence="12" id="KW-1185">Reference proteome</keyword>
<dbReference type="NCBIfam" id="NF006679">
    <property type="entry name" value="PRK09228.1"/>
    <property type="match status" value="1"/>
</dbReference>
<evidence type="ECO:0000259" key="10">
    <source>
        <dbReference type="Pfam" id="PF01979"/>
    </source>
</evidence>
<dbReference type="SUPFAM" id="SSF51556">
    <property type="entry name" value="Metallo-dependent hydrolases"/>
    <property type="match status" value="1"/>
</dbReference>
<evidence type="ECO:0000256" key="8">
    <source>
        <dbReference type="RuleBase" id="RU366009"/>
    </source>
</evidence>
<dbReference type="PANTHER" id="PTHR11271:SF6">
    <property type="entry name" value="GUANINE DEAMINASE"/>
    <property type="match status" value="1"/>
</dbReference>
<organism evidence="11 12">
    <name type="scientific">Congregibacter litoralis KT71</name>
    <dbReference type="NCBI Taxonomy" id="314285"/>
    <lineage>
        <taxon>Bacteria</taxon>
        <taxon>Pseudomonadati</taxon>
        <taxon>Pseudomonadota</taxon>
        <taxon>Gammaproteobacteria</taxon>
        <taxon>Cellvibrionales</taxon>
        <taxon>Halieaceae</taxon>
        <taxon>Congregibacter</taxon>
    </lineage>
</organism>
<comment type="similarity">
    <text evidence="2 8">Belongs to the metallo-dependent hydrolases superfamily. ATZ/TRZ family.</text>
</comment>
<evidence type="ECO:0000256" key="3">
    <source>
        <dbReference type="ARBA" id="ARBA00012781"/>
    </source>
</evidence>
<keyword evidence="6 8" id="KW-0862">Zinc</keyword>
<feature type="compositionally biased region" description="Low complexity" evidence="9">
    <location>
        <begin position="443"/>
        <end position="462"/>
    </location>
</feature>
<reference evidence="11 12" key="2">
    <citation type="journal article" date="2009" name="PLoS ONE">
        <title>The photosynthetic apparatus and its regulation in the aerobic gammaproteobacterium Congregibacter litoralis gen. nov., sp. nov.</title>
        <authorList>
            <person name="Spring S."/>
            <person name="Lunsdorf H."/>
            <person name="Fuchs B.M."/>
            <person name="Tindall B.J."/>
        </authorList>
    </citation>
    <scope>NUCLEOTIDE SEQUENCE [LARGE SCALE GENOMIC DNA]</scope>
    <source>
        <strain evidence="11">KT71</strain>
    </source>
</reference>
<dbReference type="InterPro" id="IPR011059">
    <property type="entry name" value="Metal-dep_hydrolase_composite"/>
</dbReference>
<keyword evidence="5 8" id="KW-0378">Hydrolase</keyword>
<dbReference type="GO" id="GO:0006147">
    <property type="term" value="P:guanine catabolic process"/>
    <property type="evidence" value="ECO:0007669"/>
    <property type="project" value="UniProtKB-UniRule"/>
</dbReference>
<sequence length="462" mass="51392">MSRLFHRGQILHFLGDPSQGAEESYEYFPDGGLLIDDGKVIAVDHASVLLSSLPRNTEIREHPSALLVPGFIDTHIHYPQMDIIGAHGEQLLEWLDKYVFPTEAQFGDFAHAQAVAKRFLAELLRNGTTTALVFGTVHPESVDAFFGEAEALNLRMIAGKVMMDRNAPEFLRDTAASSYTQSKALIERWHGKGRLRYAVTPRFAPTSTPEQLKAAGRLLREHPGVYLHTHMSENLNEIAWVEELFPHLDHYLHSYDDAGLLGRRSVFAHCVHLSEAEWQRMAETQSNIAFCPTSNLFLGSGLFPLAKAESCGVHAGLGTDIGAGTSFSLLETMDEAYKVQQLQGHSLTPFKSFYLATLGGARALDLEAQLGNFLPGKEADFLVLDLAATPLLKQRMAHCENLFETLFVLSTLGDDRCIRETWIMGDCKYQRDTAADCTMQHDQQSQQSQERQTTQSAAQQGE</sequence>
<evidence type="ECO:0000313" key="12">
    <source>
        <dbReference type="Proteomes" id="UP000019205"/>
    </source>
</evidence>
<comment type="cofactor">
    <cofactor evidence="8">
        <name>Zn(2+)</name>
        <dbReference type="ChEBI" id="CHEBI:29105"/>
    </cofactor>
    <text evidence="8">Binds 1 zinc ion per subunit.</text>
</comment>
<dbReference type="Gene3D" id="2.30.40.10">
    <property type="entry name" value="Urease, subunit C, domain 1"/>
    <property type="match status" value="1"/>
</dbReference>
<accession>A4A382</accession>
<dbReference type="UniPathway" id="UPA00603">
    <property type="reaction ID" value="UER00660"/>
</dbReference>
<evidence type="ECO:0000256" key="4">
    <source>
        <dbReference type="ARBA" id="ARBA00022723"/>
    </source>
</evidence>
<dbReference type="Pfam" id="PF01979">
    <property type="entry name" value="Amidohydro_1"/>
    <property type="match status" value="1"/>
</dbReference>
<dbReference type="CDD" id="cd01303">
    <property type="entry name" value="GDEase"/>
    <property type="match status" value="1"/>
</dbReference>
<dbReference type="InterPro" id="IPR014311">
    <property type="entry name" value="Guanine_deaminase"/>
</dbReference>
<keyword evidence="4 8" id="KW-0479">Metal-binding</keyword>
<dbReference type="OrthoDB" id="9787621at2"/>
<dbReference type="GO" id="GO:0008892">
    <property type="term" value="F:guanine deaminase activity"/>
    <property type="evidence" value="ECO:0007669"/>
    <property type="project" value="UniProtKB-UniRule"/>
</dbReference>
<dbReference type="InterPro" id="IPR006680">
    <property type="entry name" value="Amidohydro-rel"/>
</dbReference>
<comment type="pathway">
    <text evidence="1 8">Purine metabolism; guanine degradation; xanthine from guanine: step 1/1.</text>
</comment>
<proteinExistence type="inferred from homology"/>
<dbReference type="HOGENOM" id="CLU_012358_0_2_6"/>
<dbReference type="EMBL" id="AAOA02000001">
    <property type="protein sequence ID" value="EAQ99155.1"/>
    <property type="molecule type" value="Genomic_DNA"/>
</dbReference>
<dbReference type="FunFam" id="3.20.20.140:FF:000022">
    <property type="entry name" value="Guanine deaminase"/>
    <property type="match status" value="1"/>
</dbReference>